<dbReference type="EMBL" id="CAHS01000014">
    <property type="protein sequence ID" value="CCG87024.1"/>
    <property type="molecule type" value="Genomic_DNA"/>
</dbReference>
<evidence type="ECO:0000256" key="5">
    <source>
        <dbReference type="ARBA" id="ARBA00022989"/>
    </source>
</evidence>
<keyword evidence="6" id="KW-0472">Membrane</keyword>
<protein>
    <submittedName>
        <fullName evidence="9">UPF0141 inner membrane protein</fullName>
    </submittedName>
</protein>
<dbReference type="GO" id="GO:0005886">
    <property type="term" value="C:plasma membrane"/>
    <property type="evidence" value="ECO:0007669"/>
    <property type="project" value="UniProtKB-SubCell"/>
</dbReference>
<keyword evidence="10" id="KW-1185">Reference proteome</keyword>
<dbReference type="CDD" id="cd16017">
    <property type="entry name" value="LptA"/>
    <property type="match status" value="1"/>
</dbReference>
<keyword evidence="5" id="KW-1133">Transmembrane helix</keyword>
<dbReference type="SUPFAM" id="SSF53649">
    <property type="entry name" value="Alkaline phosphatase-like"/>
    <property type="match status" value="1"/>
</dbReference>
<dbReference type="AlphaFoldDB" id="V5Z7V3"/>
<comment type="subcellular location">
    <subcellularLocation>
        <location evidence="1">Cell membrane</location>
        <topology evidence="1">Multi-pass membrane protein</topology>
    </subcellularLocation>
</comment>
<proteinExistence type="inferred from homology"/>
<dbReference type="InterPro" id="IPR058130">
    <property type="entry name" value="PEA_transf_C"/>
</dbReference>
<dbReference type="InterPro" id="IPR017850">
    <property type="entry name" value="Alkaline_phosphatase_core_sf"/>
</dbReference>
<dbReference type="Proteomes" id="UP000018217">
    <property type="component" value="Unassembled WGS sequence"/>
</dbReference>
<sequence>MEIDFTPVKFIKRFCDAAITVNKDNSRLKSLINKKTTLTPTNASDKFDTYILVVGESARRDFMGAYGFKINNTPFMSSVNGTIFNKYISAASSTQMSLSTSFSVHNKPQNNLIRLAQKQGLDTWWISNQGSYGDDDSQISAIGKQADHPVFIKKGEYDATNHDDVELFPYIKTALQTNSKNKLIVVHLMGSHSNFCTRTANKYDDFYVNKTLSCYVQTIKNTDILLSHIAKAANEENKKWTLMYFSDHGLSFVGKENESTLTLTHGDKTKQNFSVPLFITSYDSTRRAVRELPYSAMDFLSLYLFWTGSRENTIAQTCNPIEINKCKNNEIKVIDFDHNIKSYSDLINEPVM</sequence>
<dbReference type="InterPro" id="IPR000917">
    <property type="entry name" value="Sulfatase_N"/>
</dbReference>
<evidence type="ECO:0000313" key="9">
    <source>
        <dbReference type="EMBL" id="CCG87024.1"/>
    </source>
</evidence>
<comment type="similarity">
    <text evidence="7">Belongs to the phosphoethanolamine transferase family.</text>
</comment>
<evidence type="ECO:0000256" key="1">
    <source>
        <dbReference type="ARBA" id="ARBA00004651"/>
    </source>
</evidence>
<gene>
    <name evidence="9" type="primary">ybiP</name>
    <name evidence="9" type="ORF">EPIR_1659</name>
</gene>
<reference evidence="9 10" key="1">
    <citation type="journal article" date="2013" name="Syst. Appl. Microbiol.">
        <title>Phylogenetic position and virulence apparatus of the pear flower necrosis pathogen Erwinia piriflorinigrans CFBP 5888T as assessed by comparative genomics.</title>
        <authorList>
            <person name="Smits T.H."/>
            <person name="Rezzonico F."/>
            <person name="Lopez M.M."/>
            <person name="Blom J."/>
            <person name="Goesmann A."/>
            <person name="Frey J.E."/>
            <person name="Duffy B."/>
        </authorList>
    </citation>
    <scope>NUCLEOTIDE SEQUENCE [LARGE SCALE GENOMIC DNA]</scope>
    <source>
        <strain evidence="10">CFBP5888</strain>
    </source>
</reference>
<dbReference type="InterPro" id="IPR040423">
    <property type="entry name" value="PEA_transferase"/>
</dbReference>
<organism evidence="9 10">
    <name type="scientific">Erwinia piriflorinigrans CFBP 5888</name>
    <dbReference type="NCBI Taxonomy" id="1161919"/>
    <lineage>
        <taxon>Bacteria</taxon>
        <taxon>Pseudomonadati</taxon>
        <taxon>Pseudomonadota</taxon>
        <taxon>Gammaproteobacteria</taxon>
        <taxon>Enterobacterales</taxon>
        <taxon>Erwiniaceae</taxon>
        <taxon>Erwinia</taxon>
    </lineage>
</organism>
<name>V5Z7V3_9GAMM</name>
<dbReference type="STRING" id="1161919.EPIR_1659"/>
<evidence type="ECO:0000259" key="8">
    <source>
        <dbReference type="Pfam" id="PF00884"/>
    </source>
</evidence>
<evidence type="ECO:0000256" key="2">
    <source>
        <dbReference type="ARBA" id="ARBA00022475"/>
    </source>
</evidence>
<evidence type="ECO:0000313" key="10">
    <source>
        <dbReference type="Proteomes" id="UP000018217"/>
    </source>
</evidence>
<evidence type="ECO:0000256" key="4">
    <source>
        <dbReference type="ARBA" id="ARBA00022692"/>
    </source>
</evidence>
<dbReference type="Gene3D" id="3.40.720.10">
    <property type="entry name" value="Alkaline Phosphatase, subunit A"/>
    <property type="match status" value="1"/>
</dbReference>
<accession>V5Z7V3</accession>
<keyword evidence="3" id="KW-0808">Transferase</keyword>
<evidence type="ECO:0000256" key="6">
    <source>
        <dbReference type="ARBA" id="ARBA00023136"/>
    </source>
</evidence>
<comment type="caution">
    <text evidence="9">The sequence shown here is derived from an EMBL/GenBank/DDBJ whole genome shotgun (WGS) entry which is preliminary data.</text>
</comment>
<dbReference type="Pfam" id="PF00884">
    <property type="entry name" value="Sulfatase"/>
    <property type="match status" value="1"/>
</dbReference>
<keyword evidence="4" id="KW-0812">Transmembrane</keyword>
<feature type="domain" description="Sulfatase N-terminal" evidence="8">
    <location>
        <begin position="49"/>
        <end position="308"/>
    </location>
</feature>
<keyword evidence="2" id="KW-1003">Cell membrane</keyword>
<dbReference type="GO" id="GO:0009244">
    <property type="term" value="P:lipopolysaccharide core region biosynthetic process"/>
    <property type="evidence" value="ECO:0007669"/>
    <property type="project" value="TreeGrafter"/>
</dbReference>
<dbReference type="PANTHER" id="PTHR30443">
    <property type="entry name" value="INNER MEMBRANE PROTEIN"/>
    <property type="match status" value="1"/>
</dbReference>
<evidence type="ECO:0000256" key="3">
    <source>
        <dbReference type="ARBA" id="ARBA00022679"/>
    </source>
</evidence>
<evidence type="ECO:0000256" key="7">
    <source>
        <dbReference type="ARBA" id="ARBA00038481"/>
    </source>
</evidence>
<dbReference type="PANTHER" id="PTHR30443:SF4">
    <property type="entry name" value="PHOSPHOETHANOLAMINE TRANSFERASE OPGE-RELATED"/>
    <property type="match status" value="1"/>
</dbReference>
<dbReference type="GO" id="GO:0016776">
    <property type="term" value="F:phosphotransferase activity, phosphate group as acceptor"/>
    <property type="evidence" value="ECO:0007669"/>
    <property type="project" value="TreeGrafter"/>
</dbReference>